<organism evidence="1 2">
    <name type="scientific">Scrofimicrobium canadense</name>
    <dbReference type="NCBI Taxonomy" id="2652290"/>
    <lineage>
        <taxon>Bacteria</taxon>
        <taxon>Bacillati</taxon>
        <taxon>Actinomycetota</taxon>
        <taxon>Actinomycetes</taxon>
        <taxon>Actinomycetales</taxon>
        <taxon>Actinomycetaceae</taxon>
        <taxon>Scrofimicrobium</taxon>
    </lineage>
</organism>
<comment type="caution">
    <text evidence="1">The sequence shown here is derived from an EMBL/GenBank/DDBJ whole genome shotgun (WGS) entry which is preliminary data.</text>
</comment>
<dbReference type="EMBL" id="VULO01000006">
    <property type="protein sequence ID" value="MSS84290.1"/>
    <property type="molecule type" value="Genomic_DNA"/>
</dbReference>
<dbReference type="AlphaFoldDB" id="A0A6N7VTL3"/>
<evidence type="ECO:0000313" key="2">
    <source>
        <dbReference type="Proteomes" id="UP000470875"/>
    </source>
</evidence>
<sequence length="95" mass="9748">MASGLRIDSSAVADVVSVLYEAAALVQILPAYCTADFGDTAVAEAMAHFGQACTSLADDLAEGLNTSGVNATRMSESFTELDRGLAVMIAEGGSW</sequence>
<evidence type="ECO:0008006" key="3">
    <source>
        <dbReference type="Google" id="ProtNLM"/>
    </source>
</evidence>
<accession>A0A6N7VTL3</accession>
<protein>
    <recommendedName>
        <fullName evidence="3">ESX-1 secretion-associated protein</fullName>
    </recommendedName>
</protein>
<keyword evidence="2" id="KW-1185">Reference proteome</keyword>
<reference evidence="1 2" key="1">
    <citation type="submission" date="2019-08" db="EMBL/GenBank/DDBJ databases">
        <title>In-depth cultivation of the pig gut microbiome towards novel bacterial diversity and tailored functional studies.</title>
        <authorList>
            <person name="Wylensek D."/>
            <person name="Hitch T.C.A."/>
            <person name="Clavel T."/>
        </authorList>
    </citation>
    <scope>NUCLEOTIDE SEQUENCE [LARGE SCALE GENOMIC DNA]</scope>
    <source>
        <strain evidence="1 2">WB03_NA08</strain>
    </source>
</reference>
<dbReference type="Proteomes" id="UP000470875">
    <property type="component" value="Unassembled WGS sequence"/>
</dbReference>
<name>A0A6N7VTL3_9ACTO</name>
<evidence type="ECO:0000313" key="1">
    <source>
        <dbReference type="EMBL" id="MSS84290.1"/>
    </source>
</evidence>
<dbReference type="RefSeq" id="WP_154544518.1">
    <property type="nucleotide sequence ID" value="NZ_VULO01000006.1"/>
</dbReference>
<proteinExistence type="predicted"/>
<gene>
    <name evidence="1" type="ORF">FYJ24_05820</name>
</gene>